<dbReference type="InterPro" id="IPR051210">
    <property type="entry name" value="Ub_ligase/GEF_domain"/>
</dbReference>
<dbReference type="Pfam" id="PF25390">
    <property type="entry name" value="WD40_RLD"/>
    <property type="match status" value="1"/>
</dbReference>
<feature type="repeat" description="RCC1" evidence="2">
    <location>
        <begin position="4"/>
        <end position="60"/>
    </location>
</feature>
<feature type="repeat" description="RCC1" evidence="2">
    <location>
        <begin position="115"/>
        <end position="164"/>
    </location>
</feature>
<organism evidence="4 5">
    <name type="scientific">Fopius arisanus</name>
    <dbReference type="NCBI Taxonomy" id="64838"/>
    <lineage>
        <taxon>Eukaryota</taxon>
        <taxon>Metazoa</taxon>
        <taxon>Ecdysozoa</taxon>
        <taxon>Arthropoda</taxon>
        <taxon>Hexapoda</taxon>
        <taxon>Insecta</taxon>
        <taxon>Pterygota</taxon>
        <taxon>Neoptera</taxon>
        <taxon>Endopterygota</taxon>
        <taxon>Hymenoptera</taxon>
        <taxon>Apocrita</taxon>
        <taxon>Ichneumonoidea</taxon>
        <taxon>Braconidae</taxon>
        <taxon>Opiinae</taxon>
        <taxon>Fopius</taxon>
    </lineage>
</organism>
<name>A0A9R1TFF5_9HYME</name>
<keyword evidence="4" id="KW-1185">Reference proteome</keyword>
<sequence length="376" mass="40763">MGSCHLFAWGANSHGQLSLGYESEQSILPEKVDLSKTNLDPSRISKIVGGAGHTLILDDAGTLYSCGWNKKGQAGIDLSEFSVILDLQTIDALKNIRIKDVACGWDSSIALTDNGEVYTWGSNCFGQLGRAVTGFTNVPGKIEIPFRVKGIAMGLRHSVILTDEGNLLVAGAGSKSQLGILHPNDDTLRQTDAFLPVPGISGINSISCGQYFSAAVTDDGVIITWGDNKWGQLGADFNHVKVHRVPLKLSKRISGIKKLRCGWTHTGVLTEDGKIFTWGRNTYGQLGHPRRETPWIANDVIDISDIKQFEIGSEHNIALNNRGEIFSWGWNEHGNCGNGCIENVWSPQKISIPKEYRGVLIGTGAGHSFAVLETLI</sequence>
<feature type="repeat" description="RCC1" evidence="2">
    <location>
        <begin position="323"/>
        <end position="374"/>
    </location>
</feature>
<feature type="repeat" description="RCC1" evidence="2">
    <location>
        <begin position="61"/>
        <end position="114"/>
    </location>
</feature>
<dbReference type="SUPFAM" id="SSF50985">
    <property type="entry name" value="RCC1/BLIP-II"/>
    <property type="match status" value="1"/>
</dbReference>
<dbReference type="InterPro" id="IPR009091">
    <property type="entry name" value="RCC1/BLIP-II"/>
</dbReference>
<gene>
    <name evidence="5" type="primary">LOC105269521</name>
</gene>
<dbReference type="CTD" id="26297"/>
<dbReference type="Gene3D" id="2.130.10.30">
    <property type="entry name" value="Regulator of chromosome condensation 1/beta-lactamase-inhibitor protein II"/>
    <property type="match status" value="2"/>
</dbReference>
<dbReference type="PANTHER" id="PTHR22870">
    <property type="entry name" value="REGULATOR OF CHROMOSOME CONDENSATION"/>
    <property type="match status" value="1"/>
</dbReference>
<evidence type="ECO:0000256" key="1">
    <source>
        <dbReference type="ARBA" id="ARBA00022737"/>
    </source>
</evidence>
<keyword evidence="1" id="KW-0677">Repeat</keyword>
<dbReference type="AlphaFoldDB" id="A0A9R1TFF5"/>
<proteinExistence type="predicted"/>
<dbReference type="InterPro" id="IPR000408">
    <property type="entry name" value="Reg_chr_condens"/>
</dbReference>
<feature type="repeat" description="RCC1" evidence="2">
    <location>
        <begin position="220"/>
        <end position="272"/>
    </location>
</feature>
<dbReference type="PROSITE" id="PS50012">
    <property type="entry name" value="RCC1_3"/>
    <property type="match status" value="7"/>
</dbReference>
<reference evidence="5" key="1">
    <citation type="submission" date="2025-08" db="UniProtKB">
        <authorList>
            <consortium name="RefSeq"/>
        </authorList>
    </citation>
    <scope>IDENTIFICATION</scope>
    <source>
        <strain evidence="5">USDA-PBARC FA_bdor</strain>
        <tissue evidence="5">Whole organism</tissue>
    </source>
</reference>
<dbReference type="Proteomes" id="UP000694866">
    <property type="component" value="Unplaced"/>
</dbReference>
<evidence type="ECO:0000313" key="5">
    <source>
        <dbReference type="RefSeq" id="XP_011308145.1"/>
    </source>
</evidence>
<accession>A0A9R1TFF5</accession>
<dbReference type="KEGG" id="fas:105269521"/>
<evidence type="ECO:0000313" key="4">
    <source>
        <dbReference type="Proteomes" id="UP000694866"/>
    </source>
</evidence>
<feature type="repeat" description="RCC1" evidence="2">
    <location>
        <begin position="273"/>
        <end position="322"/>
    </location>
</feature>
<protein>
    <submittedName>
        <fullName evidence="5">Secretion-regulating guanine nucleotide exchange factor</fullName>
    </submittedName>
</protein>
<evidence type="ECO:0000259" key="3">
    <source>
        <dbReference type="Pfam" id="PF25390"/>
    </source>
</evidence>
<feature type="domain" description="RCC1-like" evidence="3">
    <location>
        <begin position="6"/>
        <end position="370"/>
    </location>
</feature>
<dbReference type="PANTHER" id="PTHR22870:SF408">
    <property type="entry name" value="OS09G0560450 PROTEIN"/>
    <property type="match status" value="1"/>
</dbReference>
<dbReference type="RefSeq" id="XP_011308145.1">
    <property type="nucleotide sequence ID" value="XM_011309843.1"/>
</dbReference>
<dbReference type="PRINTS" id="PR00633">
    <property type="entry name" value="RCCNDNSATION"/>
</dbReference>
<feature type="repeat" description="RCC1" evidence="2">
    <location>
        <begin position="165"/>
        <end position="219"/>
    </location>
</feature>
<evidence type="ECO:0000256" key="2">
    <source>
        <dbReference type="PROSITE-ProRule" id="PRU00235"/>
    </source>
</evidence>
<dbReference type="GeneID" id="105269521"/>
<dbReference type="OrthoDB" id="10256179at2759"/>
<dbReference type="InterPro" id="IPR058923">
    <property type="entry name" value="RCC1-like_dom"/>
</dbReference>